<dbReference type="InterPro" id="IPR048000">
    <property type="entry name" value="TnsA-like"/>
</dbReference>
<protein>
    <submittedName>
        <fullName evidence="1">TnsA-like heteromeric transposase endonuclease subunit</fullName>
    </submittedName>
</protein>
<geneLocation type="plasmid" evidence="1 2">
    <name>unnamed1</name>
</geneLocation>
<evidence type="ECO:0000313" key="2">
    <source>
        <dbReference type="Proteomes" id="UP001229952"/>
    </source>
</evidence>
<dbReference type="EMBL" id="CP120993">
    <property type="protein sequence ID" value="WLQ45640.1"/>
    <property type="molecule type" value="Genomic_DNA"/>
</dbReference>
<sequence length="240" mass="26858">MNDLVWAQFRSRAGRLIERPVRQLRGEKLEERAGVLEPPRYRGRRAITTWWRPADRAGHVGCATLGALEAAISLELDPQVTAFASWPVRLSRAPSTDGYVPDFFARLSDGQACLLLRRPSGGAASGDAWGRTMKLVTAAGEQAGWQVRVHEGDDAVMTRNRQRLARYRHERMACPDTARVLREVFARPRPFDGGIQASGLPPLRTAACGLHLIWRGELLIDWNRPFTPGSSLVWTRREAL</sequence>
<keyword evidence="2" id="KW-1185">Reference proteome</keyword>
<name>A0ABY9IFP0_9ACTN</name>
<dbReference type="Proteomes" id="UP001229952">
    <property type="component" value="Plasmid unnamed1"/>
</dbReference>
<dbReference type="RefSeq" id="WP_306092786.1">
    <property type="nucleotide sequence ID" value="NZ_CP120993.1"/>
</dbReference>
<dbReference type="NCBIfam" id="NF033179">
    <property type="entry name" value="TnsA_like_Actin"/>
    <property type="match status" value="1"/>
</dbReference>
<accession>A0ABY9IFP0</accession>
<keyword evidence="1" id="KW-0614">Plasmid</keyword>
<organism evidence="1 2">
    <name type="scientific">Streptomyces laculatispora</name>
    <dbReference type="NCBI Taxonomy" id="887464"/>
    <lineage>
        <taxon>Bacteria</taxon>
        <taxon>Bacillati</taxon>
        <taxon>Actinomycetota</taxon>
        <taxon>Actinomycetes</taxon>
        <taxon>Kitasatosporales</taxon>
        <taxon>Streptomycetaceae</taxon>
        <taxon>Streptomyces</taxon>
    </lineage>
</organism>
<evidence type="ECO:0000313" key="1">
    <source>
        <dbReference type="EMBL" id="WLQ45640.1"/>
    </source>
</evidence>
<gene>
    <name evidence="1" type="ORF">P8A22_38115</name>
</gene>
<proteinExistence type="predicted"/>
<reference evidence="1 2" key="1">
    <citation type="submission" date="2023-03" db="EMBL/GenBank/DDBJ databases">
        <title>Isolation and description of six Streptomyces strains from soil environments, able to metabolize different microbial glucans.</title>
        <authorList>
            <person name="Widen T."/>
            <person name="Larsbrink J."/>
        </authorList>
    </citation>
    <scope>NUCLEOTIDE SEQUENCE [LARGE SCALE GENOMIC DNA]</scope>
    <source>
        <strain evidence="1 2">Mut2</strain>
        <plasmid evidence="1 2">unnamed1</plasmid>
    </source>
</reference>